<organism evidence="2 3">
    <name type="scientific">Penicillium oxalicum (strain 114-2 / CGMCC 5302)</name>
    <name type="common">Penicillium decumbens</name>
    <dbReference type="NCBI Taxonomy" id="933388"/>
    <lineage>
        <taxon>Eukaryota</taxon>
        <taxon>Fungi</taxon>
        <taxon>Dikarya</taxon>
        <taxon>Ascomycota</taxon>
        <taxon>Pezizomycotina</taxon>
        <taxon>Eurotiomycetes</taxon>
        <taxon>Eurotiomycetidae</taxon>
        <taxon>Eurotiales</taxon>
        <taxon>Aspergillaceae</taxon>
        <taxon>Penicillium</taxon>
    </lineage>
</organism>
<dbReference type="eggNOG" id="ENOG502RYJ9">
    <property type="taxonomic scope" value="Eukaryota"/>
</dbReference>
<dbReference type="PANTHER" id="PTHR38436:SF3">
    <property type="entry name" value="CARBOXYMETHYLENEBUTENOLIDASE-RELATED"/>
    <property type="match status" value="1"/>
</dbReference>
<dbReference type="HOGENOM" id="CLU_032662_2_0_1"/>
<dbReference type="STRING" id="933388.S8B2K4"/>
<dbReference type="InterPro" id="IPR009959">
    <property type="entry name" value="Cyclase_SnoaL-like"/>
</dbReference>
<accession>S8B2K4</accession>
<evidence type="ECO:0000313" key="2">
    <source>
        <dbReference type="EMBL" id="EPS28662.1"/>
    </source>
</evidence>
<feature type="region of interest" description="Disordered" evidence="1">
    <location>
        <begin position="11"/>
        <end position="66"/>
    </location>
</feature>
<feature type="compositionally biased region" description="Basic residues" evidence="1">
    <location>
        <begin position="52"/>
        <end position="65"/>
    </location>
</feature>
<sequence length="488" mass="54226">MVNVIQRLVRRATTGTGDHPHNPREHGNHAASGSGSGSRSGSAFKSHDFQRRRSTSVSSWRRRSHAAVEEPSPRHLILISDNATFDPHIIQRFEAEGFDVTYLGFVCTEDAEKDRKALEFAVHEKEDDLEPGERYAIVAYNRPAYYLLGSHHLSHTSTNPFPRLCAFIAYYPLDGNDPILTNAPKNMQECCAPACGDTSAIFDPSAPTSFLPIQIHLPGNNPGSRTVWPWISVSPSEGDVTYKKRHRCHVYGYPEARAGFAESRPSNYSIKDQGPVDDDRISAQLAWSRALGCLRHAFGARSTWPITDIETVWEEYWARLMDGLDLVKMASGQPAPHGSAMEIVLKPGNDLICQATGGTSAHDEQNAKVICAPTKAGGSTPDDLRTFFMDVFIPNGPPSQHIRLLSRTVGADRIVDEVLFSFCHSKEVPWLLPRVPPTNRDIQVVIVVVASFFADRIVHQTLYWDQADVLVQAGLLDPDLVPQFDRRK</sequence>
<dbReference type="Gene3D" id="3.10.450.50">
    <property type="match status" value="1"/>
</dbReference>
<dbReference type="PhylomeDB" id="S8B2K4"/>
<dbReference type="Proteomes" id="UP000019376">
    <property type="component" value="Unassembled WGS sequence"/>
</dbReference>
<protein>
    <recommendedName>
        <fullName evidence="4">Dienelactone hydrolase</fullName>
    </recommendedName>
</protein>
<proteinExistence type="predicted"/>
<evidence type="ECO:0000313" key="3">
    <source>
        <dbReference type="Proteomes" id="UP000019376"/>
    </source>
</evidence>
<evidence type="ECO:0008006" key="4">
    <source>
        <dbReference type="Google" id="ProtNLM"/>
    </source>
</evidence>
<gene>
    <name evidence="2" type="ORF">PDE_03608</name>
</gene>
<dbReference type="AlphaFoldDB" id="S8B2K4"/>
<dbReference type="PANTHER" id="PTHR38436">
    <property type="entry name" value="POLYKETIDE CYCLASE SNOAL-LIKE DOMAIN"/>
    <property type="match status" value="1"/>
</dbReference>
<feature type="compositionally biased region" description="Basic and acidic residues" evidence="1">
    <location>
        <begin position="18"/>
        <end position="28"/>
    </location>
</feature>
<name>S8B2K4_PENO1</name>
<reference evidence="2 3" key="1">
    <citation type="journal article" date="2013" name="PLoS ONE">
        <title>Genomic and secretomic analyses reveal unique features of the lignocellulolytic enzyme system of Penicillium decumbens.</title>
        <authorList>
            <person name="Liu G."/>
            <person name="Zhang L."/>
            <person name="Wei X."/>
            <person name="Zou G."/>
            <person name="Qin Y."/>
            <person name="Ma L."/>
            <person name="Li J."/>
            <person name="Zheng H."/>
            <person name="Wang S."/>
            <person name="Wang C."/>
            <person name="Xun L."/>
            <person name="Zhao G.-P."/>
            <person name="Zhou Z."/>
            <person name="Qu Y."/>
        </authorList>
    </citation>
    <scope>NUCLEOTIDE SEQUENCE [LARGE SCALE GENOMIC DNA]</scope>
    <source>
        <strain evidence="3">114-2 / CGMCC 5302</strain>
    </source>
</reference>
<evidence type="ECO:0000256" key="1">
    <source>
        <dbReference type="SAM" id="MobiDB-lite"/>
    </source>
</evidence>
<keyword evidence="3" id="KW-1185">Reference proteome</keyword>
<dbReference type="SUPFAM" id="SSF54427">
    <property type="entry name" value="NTF2-like"/>
    <property type="match status" value="1"/>
</dbReference>
<dbReference type="InterPro" id="IPR032710">
    <property type="entry name" value="NTF2-like_dom_sf"/>
</dbReference>
<dbReference type="GO" id="GO:0030638">
    <property type="term" value="P:polyketide metabolic process"/>
    <property type="evidence" value="ECO:0007669"/>
    <property type="project" value="InterPro"/>
</dbReference>
<dbReference type="EMBL" id="KB644411">
    <property type="protein sequence ID" value="EPS28662.1"/>
    <property type="molecule type" value="Genomic_DNA"/>
</dbReference>
<dbReference type="OrthoDB" id="5440at2759"/>
<feature type="compositionally biased region" description="Low complexity" evidence="1">
    <location>
        <begin position="30"/>
        <end position="43"/>
    </location>
</feature>